<keyword evidence="6" id="KW-0464">Manganese</keyword>
<evidence type="ECO:0000256" key="2">
    <source>
        <dbReference type="ARBA" id="ARBA00001946"/>
    </source>
</evidence>
<protein>
    <recommendedName>
        <fullName evidence="7">Nudix hydrolase domain-containing protein</fullName>
    </recommendedName>
</protein>
<feature type="domain" description="Nudix hydrolase" evidence="7">
    <location>
        <begin position="3"/>
        <end position="151"/>
    </location>
</feature>
<sequence length="232" mass="25187">SSELIPAATVIVLRDAPDGIETLMLHKNSKIAFGGMWVFPGGRIDAADTVVGGDGKPDDLATAAVAAVREAAEEASVSVDPDGMVWFARWVPPPVMPKRFATFFFAARLEADAGSIAIDDGEITDHEWMRPADAMSRRDGGEIELAPPTWMTLNRLAGYADVSAALADLESTDPTFYETHMAWTENGPVAMWEGDGGYESNDPTRPGPRHRLTMVEDHYFFEDDRACGNNPT</sequence>
<proteinExistence type="predicted"/>
<dbReference type="Gene3D" id="3.90.79.10">
    <property type="entry name" value="Nucleoside Triphosphate Pyrophosphohydrolase"/>
    <property type="match status" value="2"/>
</dbReference>
<dbReference type="SUPFAM" id="SSF55811">
    <property type="entry name" value="Nudix"/>
    <property type="match status" value="1"/>
</dbReference>
<dbReference type="CDD" id="cd18870">
    <property type="entry name" value="NUDIX_AcylCoAdiphos_Nudt19"/>
    <property type="match status" value="1"/>
</dbReference>
<dbReference type="GO" id="GO:0046872">
    <property type="term" value="F:metal ion binding"/>
    <property type="evidence" value="ECO:0007669"/>
    <property type="project" value="UniProtKB-KW"/>
</dbReference>
<gene>
    <name evidence="8" type="ORF">METZ01_LOCUS4352</name>
</gene>
<keyword evidence="5" id="KW-0460">Magnesium</keyword>
<dbReference type="AlphaFoldDB" id="A0A381NCK8"/>
<dbReference type="InterPro" id="IPR000086">
    <property type="entry name" value="NUDIX_hydrolase_dom"/>
</dbReference>
<dbReference type="GO" id="GO:0016818">
    <property type="term" value="F:hydrolase activity, acting on acid anhydrides, in phosphorus-containing anhydrides"/>
    <property type="evidence" value="ECO:0007669"/>
    <property type="project" value="InterPro"/>
</dbReference>
<dbReference type="Pfam" id="PF00293">
    <property type="entry name" value="NUDIX"/>
    <property type="match status" value="1"/>
</dbReference>
<evidence type="ECO:0000256" key="3">
    <source>
        <dbReference type="ARBA" id="ARBA00022723"/>
    </source>
</evidence>
<name>A0A381NCK8_9ZZZZ</name>
<dbReference type="PANTHER" id="PTHR12318:SF0">
    <property type="entry name" value="ACYL-COENZYME A DIPHOSPHATASE NUDT19"/>
    <property type="match status" value="1"/>
</dbReference>
<comment type="cofactor">
    <cofactor evidence="2">
        <name>Mg(2+)</name>
        <dbReference type="ChEBI" id="CHEBI:18420"/>
    </cofactor>
</comment>
<dbReference type="InterPro" id="IPR015797">
    <property type="entry name" value="NUDIX_hydrolase-like_dom_sf"/>
</dbReference>
<accession>A0A381NCK8</accession>
<dbReference type="PANTHER" id="PTHR12318">
    <property type="entry name" value="TESTOSTERONE-REGULATED PROTEIN RP2"/>
    <property type="match status" value="1"/>
</dbReference>
<organism evidence="8">
    <name type="scientific">marine metagenome</name>
    <dbReference type="NCBI Taxonomy" id="408172"/>
    <lineage>
        <taxon>unclassified sequences</taxon>
        <taxon>metagenomes</taxon>
        <taxon>ecological metagenomes</taxon>
    </lineage>
</organism>
<comment type="cofactor">
    <cofactor evidence="1">
        <name>Mn(2+)</name>
        <dbReference type="ChEBI" id="CHEBI:29035"/>
    </cofactor>
</comment>
<evidence type="ECO:0000256" key="5">
    <source>
        <dbReference type="ARBA" id="ARBA00022842"/>
    </source>
</evidence>
<evidence type="ECO:0000256" key="1">
    <source>
        <dbReference type="ARBA" id="ARBA00001936"/>
    </source>
</evidence>
<evidence type="ECO:0000256" key="4">
    <source>
        <dbReference type="ARBA" id="ARBA00022801"/>
    </source>
</evidence>
<dbReference type="EMBL" id="UINC01000223">
    <property type="protein sequence ID" value="SUZ51498.1"/>
    <property type="molecule type" value="Genomic_DNA"/>
</dbReference>
<evidence type="ECO:0000256" key="6">
    <source>
        <dbReference type="ARBA" id="ARBA00023211"/>
    </source>
</evidence>
<evidence type="ECO:0000313" key="8">
    <source>
        <dbReference type="EMBL" id="SUZ51498.1"/>
    </source>
</evidence>
<feature type="non-terminal residue" evidence="8">
    <location>
        <position position="1"/>
    </location>
</feature>
<dbReference type="PROSITE" id="PS51462">
    <property type="entry name" value="NUDIX"/>
    <property type="match status" value="1"/>
</dbReference>
<evidence type="ECO:0000259" key="7">
    <source>
        <dbReference type="PROSITE" id="PS51462"/>
    </source>
</evidence>
<keyword evidence="4" id="KW-0378">Hydrolase</keyword>
<reference evidence="8" key="1">
    <citation type="submission" date="2018-05" db="EMBL/GenBank/DDBJ databases">
        <authorList>
            <person name="Lanie J.A."/>
            <person name="Ng W.-L."/>
            <person name="Kazmierczak K.M."/>
            <person name="Andrzejewski T.M."/>
            <person name="Davidsen T.M."/>
            <person name="Wayne K.J."/>
            <person name="Tettelin H."/>
            <person name="Glass J.I."/>
            <person name="Rusch D."/>
            <person name="Podicherti R."/>
            <person name="Tsui H.-C.T."/>
            <person name="Winkler M.E."/>
        </authorList>
    </citation>
    <scope>NUCLEOTIDE SEQUENCE</scope>
</reference>
<keyword evidence="3" id="KW-0479">Metal-binding</keyword>
<dbReference type="InterPro" id="IPR039121">
    <property type="entry name" value="NUDT19"/>
</dbReference>